<dbReference type="PROSITE" id="PS50174">
    <property type="entry name" value="G_PATCH"/>
    <property type="match status" value="1"/>
</dbReference>
<reference evidence="3" key="2">
    <citation type="submission" date="2020-05" db="UniProtKB">
        <authorList>
            <consortium name="EnsemblMetazoa"/>
        </authorList>
    </citation>
    <scope>IDENTIFICATION</scope>
    <source>
        <strain evidence="3">WRAIR2</strain>
    </source>
</reference>
<feature type="compositionally biased region" description="Acidic residues" evidence="1">
    <location>
        <begin position="319"/>
        <end position="333"/>
    </location>
</feature>
<evidence type="ECO:0000313" key="3">
    <source>
        <dbReference type="EnsemblMetazoa" id="ADIR011413-PA"/>
    </source>
</evidence>
<feature type="compositionally biased region" description="Basic and acidic residues" evidence="1">
    <location>
        <begin position="428"/>
        <end position="438"/>
    </location>
</feature>
<feature type="region of interest" description="Disordered" evidence="1">
    <location>
        <begin position="211"/>
        <end position="240"/>
    </location>
</feature>
<feature type="compositionally biased region" description="Basic and acidic residues" evidence="1">
    <location>
        <begin position="289"/>
        <end position="304"/>
    </location>
</feature>
<evidence type="ECO:0000256" key="1">
    <source>
        <dbReference type="SAM" id="MobiDB-lite"/>
    </source>
</evidence>
<dbReference type="GO" id="GO:0005730">
    <property type="term" value="C:nucleolus"/>
    <property type="evidence" value="ECO:0007669"/>
    <property type="project" value="TreeGrafter"/>
</dbReference>
<dbReference type="GO" id="GO:0010521">
    <property type="term" value="F:telomerase inhibitor activity"/>
    <property type="evidence" value="ECO:0007669"/>
    <property type="project" value="TreeGrafter"/>
</dbReference>
<feature type="domain" description="G-patch" evidence="2">
    <location>
        <begin position="80"/>
        <end position="126"/>
    </location>
</feature>
<organism evidence="3 4">
    <name type="scientific">Anopheles dirus</name>
    <dbReference type="NCBI Taxonomy" id="7168"/>
    <lineage>
        <taxon>Eukaryota</taxon>
        <taxon>Metazoa</taxon>
        <taxon>Ecdysozoa</taxon>
        <taxon>Arthropoda</taxon>
        <taxon>Hexapoda</taxon>
        <taxon>Insecta</taxon>
        <taxon>Pterygota</taxon>
        <taxon>Neoptera</taxon>
        <taxon>Endopterygota</taxon>
        <taxon>Diptera</taxon>
        <taxon>Nematocera</taxon>
        <taxon>Culicoidea</taxon>
        <taxon>Culicidae</taxon>
        <taxon>Anophelinae</taxon>
        <taxon>Anopheles</taxon>
    </lineage>
</organism>
<accession>A0A182NUR3</accession>
<feature type="region of interest" description="Disordered" evidence="1">
    <location>
        <begin position="515"/>
        <end position="543"/>
    </location>
</feature>
<dbReference type="InterPro" id="IPR000467">
    <property type="entry name" value="G_patch_dom"/>
</dbReference>
<reference evidence="4" key="1">
    <citation type="submission" date="2013-03" db="EMBL/GenBank/DDBJ databases">
        <title>The Genome Sequence of Anopheles dirus WRAIR2.</title>
        <authorList>
            <consortium name="The Broad Institute Genomics Platform"/>
            <person name="Neafsey D.E."/>
            <person name="Walton C."/>
            <person name="Walker B."/>
            <person name="Young S.K."/>
            <person name="Zeng Q."/>
            <person name="Gargeya S."/>
            <person name="Fitzgerald M."/>
            <person name="Haas B."/>
            <person name="Abouelleil A."/>
            <person name="Allen A.W."/>
            <person name="Alvarado L."/>
            <person name="Arachchi H.M."/>
            <person name="Berlin A.M."/>
            <person name="Chapman S.B."/>
            <person name="Gainer-Dewar J."/>
            <person name="Goldberg J."/>
            <person name="Griggs A."/>
            <person name="Gujja S."/>
            <person name="Hansen M."/>
            <person name="Howarth C."/>
            <person name="Imamovic A."/>
            <person name="Ireland A."/>
            <person name="Larimer J."/>
            <person name="McCowan C."/>
            <person name="Murphy C."/>
            <person name="Pearson M."/>
            <person name="Poon T.W."/>
            <person name="Priest M."/>
            <person name="Roberts A."/>
            <person name="Saif S."/>
            <person name="Shea T."/>
            <person name="Sisk P."/>
            <person name="Sykes S."/>
            <person name="Wortman J."/>
            <person name="Nusbaum C."/>
            <person name="Birren B."/>
        </authorList>
    </citation>
    <scope>NUCLEOTIDE SEQUENCE [LARGE SCALE GENOMIC DNA]</scope>
    <source>
        <strain evidence="4">WRAIR2</strain>
    </source>
</reference>
<feature type="region of interest" description="Disordered" evidence="1">
    <location>
        <begin position="262"/>
        <end position="473"/>
    </location>
</feature>
<feature type="compositionally biased region" description="Acidic residues" evidence="1">
    <location>
        <begin position="461"/>
        <end position="471"/>
    </location>
</feature>
<dbReference type="SMART" id="SM00443">
    <property type="entry name" value="G_patch"/>
    <property type="match status" value="1"/>
</dbReference>
<proteinExistence type="predicted"/>
<dbReference type="InterPro" id="IPR050656">
    <property type="entry name" value="PINX1"/>
</dbReference>
<dbReference type="VEuPathDB" id="VectorBase:ADIR011413"/>
<feature type="compositionally biased region" description="Acidic residues" evidence="1">
    <location>
        <begin position="277"/>
        <end position="288"/>
    </location>
</feature>
<keyword evidence="4" id="KW-1185">Reference proteome</keyword>
<dbReference type="PANTHER" id="PTHR23149:SF27">
    <property type="entry name" value="PIN2_TERF1-INTERACTING TELOMERASE INHIBITOR 1"/>
    <property type="match status" value="1"/>
</dbReference>
<dbReference type="Pfam" id="PF01585">
    <property type="entry name" value="G-patch"/>
    <property type="match status" value="1"/>
</dbReference>
<dbReference type="PANTHER" id="PTHR23149">
    <property type="entry name" value="G PATCH DOMAIN CONTAINING PROTEIN"/>
    <property type="match status" value="1"/>
</dbReference>
<dbReference type="Proteomes" id="UP000075884">
    <property type="component" value="Unassembled WGS sequence"/>
</dbReference>
<protein>
    <recommendedName>
        <fullName evidence="2">G-patch domain-containing protein</fullName>
    </recommendedName>
</protein>
<dbReference type="GO" id="GO:0003676">
    <property type="term" value="F:nucleic acid binding"/>
    <property type="evidence" value="ECO:0007669"/>
    <property type="project" value="InterPro"/>
</dbReference>
<dbReference type="EnsemblMetazoa" id="ADIR011413-RA">
    <property type="protein sequence ID" value="ADIR011413-PA"/>
    <property type="gene ID" value="ADIR011413"/>
</dbReference>
<name>A0A182NUR3_9DIPT</name>
<dbReference type="STRING" id="7168.A0A182NUR3"/>
<feature type="compositionally biased region" description="Basic residues" evidence="1">
    <location>
        <begin position="305"/>
        <end position="314"/>
    </location>
</feature>
<evidence type="ECO:0000313" key="4">
    <source>
        <dbReference type="Proteomes" id="UP000075884"/>
    </source>
</evidence>
<sequence>MCAVKRGSTCGCWLLFISRECKVSPVRLPENSQVPSKSSTMEEEGDAFLSSVMLPSIKNHQKMLCKIQYSKAGALYDREKDNVGARLMAKCGWSAGKGLGKEENGITAPVQVRYKKDNVGVGYAKKDDDEHWTQHDAGFNELLKRLNGEEDPDAPDADTPIDPKATLQSLEERSKKSRARVHYRKFTRGKDLSQVNEKDLANIFGKRALSDVSKPKKAEPKVSSSDDDSEPTRPILGLSTTNAGVSINDYFKEKMEQKRLKLAAPVSCAVDTSGDIATEEADLEEPEERLDLIKRTEHVVVPDRKPKKSKKRKIHQVDATEELEVVPEPENEPEAQPTEKMEKKKKSKKQAPEPEPPVTDGDFLEAVMEACAEEPLKKKKKPKKKPQETPEMDAATAPDDVQHSNEPDEASPPKKQKKTKKNKSSESAARESDGKDNSESPEEPTVTPPQVEPVAKTAESSPEDGEQDEEELTCKVKVAVLEQLDESRFAGSNFGNIIGYRLTEEVKLVKNIGRIPGLLDRSSNKPRNGSQKPAKWAKRGRKK</sequence>
<dbReference type="AlphaFoldDB" id="A0A182NUR3"/>
<evidence type="ECO:0000259" key="2">
    <source>
        <dbReference type="PROSITE" id="PS50174"/>
    </source>
</evidence>